<proteinExistence type="predicted"/>
<keyword evidence="3" id="KW-1185">Reference proteome</keyword>
<dbReference type="eggNOG" id="COG1906">
    <property type="taxonomic scope" value="Bacteria"/>
</dbReference>
<feature type="transmembrane region" description="Helical" evidence="1">
    <location>
        <begin position="31"/>
        <end position="51"/>
    </location>
</feature>
<feature type="transmembrane region" description="Helical" evidence="1">
    <location>
        <begin position="58"/>
        <end position="75"/>
    </location>
</feature>
<sequence length="552" mass="56835">MFESSSTMVIRSSLITCISDYPSRGSHMHSLTLLTPAHFCYLVGVVAIVATMIFRANVVVPAILATFAVAFAYSGKVLVGLQAIFLGSLTAAHELFNIFLVIALMTALLNGLREIGADVRMVRPFRKIMVNGHVAFFILALITYLISLFFWPTPAVPLVGAILIPAAIYAGLSPLGAAVAIAIAGQGMALSSDYVIKVAPGISAKAAGTDMLPVANTALLLSLIAGAVALALSWYLTVRRNVRKPGAINLVEWESSGEIDPTAQPEAHQGSFAKAELARSTAGMHDEDVDALPAVSSAGAASMALPAMGGGVILPPKREMWSKVFSIVTPLTFLAVVIVMTQPELVGATVIRGGDAAALIGGMAAVLMMLTTLSYGRKGFLDRTAGHIIDGLVFAFKAMGAVLPIAGFFFVGDASTAGPILGIESGVHVPSLLFELVQACSQFIPHSPVLVSLGVLLTGMITGIDGSGFAGLPLTGSLSGALAPLAHMPASTLAAIGQMGAVWTGGGTLVAWSSLIAVTGFARVPVLDAVRVLFVPVVSGLVIATLVAVAIS</sequence>
<keyword evidence="1" id="KW-1133">Transmembrane helix</keyword>
<protein>
    <submittedName>
        <fullName evidence="2">Transporter, IT superfamily</fullName>
    </submittedName>
</protein>
<feature type="transmembrane region" description="Helical" evidence="1">
    <location>
        <begin position="321"/>
        <end position="341"/>
    </location>
</feature>
<feature type="transmembrane region" description="Helical" evidence="1">
    <location>
        <begin position="214"/>
        <end position="236"/>
    </location>
</feature>
<dbReference type="Proteomes" id="UP000001817">
    <property type="component" value="Chromosome 1"/>
</dbReference>
<feature type="transmembrane region" description="Helical" evidence="1">
    <location>
        <begin position="95"/>
        <end position="112"/>
    </location>
</feature>
<feature type="transmembrane region" description="Helical" evidence="1">
    <location>
        <begin position="158"/>
        <end position="184"/>
    </location>
</feature>
<feature type="transmembrane region" description="Helical" evidence="1">
    <location>
        <begin position="133"/>
        <end position="152"/>
    </location>
</feature>
<feature type="transmembrane region" description="Helical" evidence="1">
    <location>
        <begin position="388"/>
        <end position="411"/>
    </location>
</feature>
<dbReference type="AlphaFoldDB" id="Q13XP4"/>
<evidence type="ECO:0000313" key="3">
    <source>
        <dbReference type="Proteomes" id="UP000001817"/>
    </source>
</evidence>
<evidence type="ECO:0000313" key="2">
    <source>
        <dbReference type="EMBL" id="ABE31145.1"/>
    </source>
</evidence>
<accession>Q13XP4</accession>
<feature type="transmembrane region" description="Helical" evidence="1">
    <location>
        <begin position="356"/>
        <end position="376"/>
    </location>
</feature>
<feature type="transmembrane region" description="Helical" evidence="1">
    <location>
        <begin position="492"/>
        <end position="518"/>
    </location>
</feature>
<feature type="transmembrane region" description="Helical" evidence="1">
    <location>
        <begin position="449"/>
        <end position="472"/>
    </location>
</feature>
<organism evidence="2 3">
    <name type="scientific">Paraburkholderia xenovorans (strain LB400)</name>
    <dbReference type="NCBI Taxonomy" id="266265"/>
    <lineage>
        <taxon>Bacteria</taxon>
        <taxon>Pseudomonadati</taxon>
        <taxon>Pseudomonadota</taxon>
        <taxon>Betaproteobacteria</taxon>
        <taxon>Burkholderiales</taxon>
        <taxon>Burkholderiaceae</taxon>
        <taxon>Paraburkholderia</taxon>
    </lineage>
</organism>
<feature type="transmembrane region" description="Helical" evidence="1">
    <location>
        <begin position="530"/>
        <end position="551"/>
    </location>
</feature>
<reference evidence="2 3" key="1">
    <citation type="journal article" date="2006" name="Proc. Natl. Acad. Sci. U.S.A.">
        <title>Burkholderia xenovorans LB400 harbors a multi-replicon, 9.73-Mbp genome shaped for versatility.</title>
        <authorList>
            <person name="Chain P.S."/>
            <person name="Denef V.J."/>
            <person name="Konstantinidis K.T."/>
            <person name="Vergez L.M."/>
            <person name="Agullo L."/>
            <person name="Reyes V.L."/>
            <person name="Hauser L."/>
            <person name="Cordova M."/>
            <person name="Gomez L."/>
            <person name="Gonzalez M."/>
            <person name="Land M."/>
            <person name="Lao V."/>
            <person name="Larimer F."/>
            <person name="LiPuma J.J."/>
            <person name="Mahenthiralingam E."/>
            <person name="Malfatti S.A."/>
            <person name="Marx C.J."/>
            <person name="Parnell J.J."/>
            <person name="Ramette A."/>
            <person name="Richardson P."/>
            <person name="Seeger M."/>
            <person name="Smith D."/>
            <person name="Spilker T."/>
            <person name="Sul W.J."/>
            <person name="Tsoi T.V."/>
            <person name="Ulrich L.E."/>
            <person name="Zhulin I.B."/>
            <person name="Tiedje J.M."/>
        </authorList>
    </citation>
    <scope>NUCLEOTIDE SEQUENCE [LARGE SCALE GENOMIC DNA]</scope>
    <source>
        <strain evidence="2 3">LB400</strain>
    </source>
</reference>
<evidence type="ECO:0000256" key="1">
    <source>
        <dbReference type="SAM" id="Phobius"/>
    </source>
</evidence>
<dbReference type="STRING" id="266265.Bxe_A1817"/>
<keyword evidence="1" id="KW-0812">Transmembrane</keyword>
<dbReference type="KEGG" id="bxe:Bxe_A1817"/>
<name>Q13XP4_PARXL</name>
<dbReference type="EMBL" id="CP000270">
    <property type="protein sequence ID" value="ABE31145.1"/>
    <property type="molecule type" value="Genomic_DNA"/>
</dbReference>
<feature type="transmembrane region" description="Helical" evidence="1">
    <location>
        <begin position="294"/>
        <end position="314"/>
    </location>
</feature>
<gene>
    <name evidence="2" type="ORF">Bxe_A1817</name>
</gene>
<keyword evidence="1" id="KW-0472">Membrane</keyword>